<keyword evidence="3" id="KW-0813">Transport</keyword>
<evidence type="ECO:0000256" key="11">
    <source>
        <dbReference type="ARBA" id="ARBA00023157"/>
    </source>
</evidence>
<evidence type="ECO:0000256" key="17">
    <source>
        <dbReference type="SAM" id="Phobius"/>
    </source>
</evidence>
<dbReference type="Proteomes" id="UP000886611">
    <property type="component" value="Unassembled WGS sequence"/>
</dbReference>
<dbReference type="EMBL" id="JAATIS010000094">
    <property type="protein sequence ID" value="KAG2471308.1"/>
    <property type="molecule type" value="Genomic_DNA"/>
</dbReference>
<comment type="subcellular location">
    <subcellularLocation>
        <location evidence="1">Cell membrane</location>
        <topology evidence="1">Multi-pass membrane protein</topology>
    </subcellularLocation>
</comment>
<evidence type="ECO:0000256" key="6">
    <source>
        <dbReference type="ARBA" id="ARBA00022692"/>
    </source>
</evidence>
<evidence type="ECO:0000256" key="9">
    <source>
        <dbReference type="ARBA" id="ARBA00023065"/>
    </source>
</evidence>
<dbReference type="PANTHER" id="PTHR48051">
    <property type="match status" value="1"/>
</dbReference>
<dbReference type="InterPro" id="IPR003591">
    <property type="entry name" value="Leu-rich_rpt_typical-subtyp"/>
</dbReference>
<feature type="transmembrane region" description="Helical" evidence="17">
    <location>
        <begin position="891"/>
        <end position="913"/>
    </location>
</feature>
<dbReference type="InterPro" id="IPR050216">
    <property type="entry name" value="LRR_domain-containing"/>
</dbReference>
<dbReference type="InterPro" id="IPR032675">
    <property type="entry name" value="LRR_dom_sf"/>
</dbReference>
<evidence type="ECO:0000256" key="13">
    <source>
        <dbReference type="ARBA" id="ARBA00024145"/>
    </source>
</evidence>
<feature type="region of interest" description="Disordered" evidence="16">
    <location>
        <begin position="608"/>
        <end position="638"/>
    </location>
</feature>
<dbReference type="InterPro" id="IPR001611">
    <property type="entry name" value="Leu-rich_rpt"/>
</dbReference>
<dbReference type="Pfam" id="PF12534">
    <property type="entry name" value="Pannexin_like"/>
    <property type="match status" value="1"/>
</dbReference>
<feature type="region of interest" description="Disordered" evidence="16">
    <location>
        <begin position="409"/>
        <end position="450"/>
    </location>
</feature>
<evidence type="ECO:0000256" key="15">
    <source>
        <dbReference type="ARBA" id="ARBA00024167"/>
    </source>
</evidence>
<evidence type="ECO:0000256" key="16">
    <source>
        <dbReference type="SAM" id="MobiDB-lite"/>
    </source>
</evidence>
<keyword evidence="12" id="KW-0407">Ion channel</keyword>
<reference evidence="19 20" key="1">
    <citation type="journal article" date="2021" name="Cell">
        <title>Tracing the genetic footprints of vertebrate landing in non-teleost ray-finned fishes.</title>
        <authorList>
            <person name="Bi X."/>
            <person name="Wang K."/>
            <person name="Yang L."/>
            <person name="Pan H."/>
            <person name="Jiang H."/>
            <person name="Wei Q."/>
            <person name="Fang M."/>
            <person name="Yu H."/>
            <person name="Zhu C."/>
            <person name="Cai Y."/>
            <person name="He Y."/>
            <person name="Gan X."/>
            <person name="Zeng H."/>
            <person name="Yu D."/>
            <person name="Zhu Y."/>
            <person name="Jiang H."/>
            <person name="Qiu Q."/>
            <person name="Yang H."/>
            <person name="Zhang Y.E."/>
            <person name="Wang W."/>
            <person name="Zhu M."/>
            <person name="He S."/>
            <person name="Zhang G."/>
        </authorList>
    </citation>
    <scope>NUCLEOTIDE SEQUENCE [LARGE SCALE GENOMIC DNA]</scope>
    <source>
        <strain evidence="19">Bchr_013</strain>
    </source>
</reference>
<evidence type="ECO:0000313" key="20">
    <source>
        <dbReference type="Proteomes" id="UP000886611"/>
    </source>
</evidence>
<comment type="caution">
    <text evidence="19">The sequence shown here is derived from an EMBL/GenBank/DDBJ whole genome shotgun (WGS) entry which is preliminary data.</text>
</comment>
<feature type="region of interest" description="Disordered" evidence="16">
    <location>
        <begin position="185"/>
        <end position="204"/>
    </location>
</feature>
<accession>A0A8X7XN92</accession>
<dbReference type="InterPro" id="IPR021040">
    <property type="entry name" value="LRRC8_Pannexin-like"/>
</dbReference>
<feature type="region of interest" description="Disordered" evidence="16">
    <location>
        <begin position="368"/>
        <end position="394"/>
    </location>
</feature>
<protein>
    <submittedName>
        <fullName evidence="19">LRC8D protein</fullName>
    </submittedName>
</protein>
<keyword evidence="5" id="KW-0433">Leucine-rich repeat</keyword>
<dbReference type="FunFam" id="3.80.10.10:FF:000089">
    <property type="entry name" value="volume-regulated anion channel subunit LRRC8B"/>
    <property type="match status" value="1"/>
</dbReference>
<dbReference type="PANTHER" id="PTHR48051:SF58">
    <property type="entry name" value="VOLUME-REGULATED ANION CHANNEL SUBUNIT LRRC8E"/>
    <property type="match status" value="1"/>
</dbReference>
<feature type="region of interest" description="Disordered" evidence="16">
    <location>
        <begin position="248"/>
        <end position="291"/>
    </location>
</feature>
<dbReference type="GO" id="GO:0005886">
    <property type="term" value="C:plasma membrane"/>
    <property type="evidence" value="ECO:0007669"/>
    <property type="project" value="UniProtKB-SubCell"/>
</dbReference>
<dbReference type="Gene3D" id="3.80.10.10">
    <property type="entry name" value="Ribonuclease Inhibitor"/>
    <property type="match status" value="2"/>
</dbReference>
<evidence type="ECO:0000313" key="19">
    <source>
        <dbReference type="EMBL" id="KAG2471308.1"/>
    </source>
</evidence>
<keyword evidence="11" id="KW-1015">Disulfide bond</keyword>
<evidence type="ECO:0000259" key="18">
    <source>
        <dbReference type="Pfam" id="PF12534"/>
    </source>
</evidence>
<feature type="domain" description="LRRC8 pannexin-like TM region" evidence="18">
    <location>
        <begin position="546"/>
        <end position="909"/>
    </location>
</feature>
<sequence length="1381" mass="153246">MVMASAAADSSRGPTASPCQQQFGVPVTVENSVPFLGASYSLAAMYHHSERLSGAREFHSSHLLPFPHPPTFGHPGLGGYGTLRPFHPTHMPFPDEVERFSNAYAAAVAAANASVSGSNVKLSKLPSSEPPQIRYLTLEKETGSATSGMVDKRRASPLSASGSVACPIGQFESFISSGKIIRTASGHLRRTPSPLTSSSNKKEKRSEVLLNLQCPLCHTELTRAELRDHLQCEIERLTQFSPSLLHLEGPPESSLSATNQSPSTFSLARRDHERESPAGSPLSGEEGHKLDRRQVGINRMSEAECFPALRMSCLFLPVLFCPLQVYLQVKSNREGRLGVSVQHLMASLLDFTARAGRCKRLRATDDDQLEAHTLKGPRPPESEEDSMEDFEYRSPAQSSPAALLHVKDGRLGTPHSVDSRDSELEIDSEPEFGARVSHDDGLPSGSEAETAENLKAQISELTAMLKQKETYRCHVCLVLDHLVLIAPPGGAEDSSSQAAVSMQLPLAAIRAPNQAVEDSISHGALRVVGESPSAMEAATKRPGGDMFALSEVSSLSETQTTFKILKPWWDVFMEYLVFVMLMVSIFAGTLMISKDQVVCLPQDYDTPTNASAPTPGPQNETSVAPKVAPTQAPAQGGRPTNLDYQQYIYISHVCYQKAIPWYSRYSAYVILIHSILLMVSSNFWFKYPKTSSKIEHFISILGKCFESPWTSKALSETACEESETCAAMERLMFSSMPSKSRGANVFEQGYGRLSKDLGAGTPLWAMASMSQLARASCAAAAAPPSPVDNPVTSGPPSMTILDKKDGEQAKALFEKVRKFRMHTEDGDLVYKIYVGQTLFKVLKFLLILGYMSTFVESITFEHVCRPHIRNLTGYSEFFCTHNMAFMLRKLLITYMALVCLYGLTGIYTLFWIFCRSLKEYSFEKLREESGFSDVPDVKNDFAFLLHMVDQYDQLYSKRFAVFLSEVSENKLLEENLNHEWSFDKLRQHVCRNVQGKLELQLFMLSGIPKAIFEMTDLEVLKLELIPEAKLPAKISQMSSLREIYLYHCPAKVEPIAFSFLRDHLKVLHVKFTDIDEIPSWIYSLRGLEQLYLSGNLNSENNKVIALDSLRELKHLKVLHLKSNITKVPSGLVEVASHLTELSIQNDGAKLLVFSNLKKAGNLTELELLHCQLEHIPHAIFSLSNLQKLDLKGNAICTIEEIVSLQHLRRMTCLKLWHNSIVSVPPAIALVRNLEYLTLSHNCLTSVPVALFTLKKLRHLDLGSNLIVGLPKEVGELDMLNYFSISNNKLEMVPPELFQHCSKLKTLSLADNCLTAIPPEVGLLLQITYLDLQGNSLESLPVELAGCVMLKKAGFLVEDELFNTLPSDVRENFLETDYSSPV</sequence>
<keyword evidence="20" id="KW-1185">Reference proteome</keyword>
<keyword evidence="7" id="KW-0677">Repeat</keyword>
<evidence type="ECO:0000256" key="14">
    <source>
        <dbReference type="ARBA" id="ARBA00024158"/>
    </source>
</evidence>
<evidence type="ECO:0000256" key="8">
    <source>
        <dbReference type="ARBA" id="ARBA00022989"/>
    </source>
</evidence>
<evidence type="ECO:0000256" key="1">
    <source>
        <dbReference type="ARBA" id="ARBA00004651"/>
    </source>
</evidence>
<feature type="compositionally biased region" description="Polar residues" evidence="16">
    <location>
        <begin position="608"/>
        <end position="622"/>
    </location>
</feature>
<dbReference type="Pfam" id="PF13855">
    <property type="entry name" value="LRR_8"/>
    <property type="match status" value="2"/>
</dbReference>
<feature type="compositionally biased region" description="Basic and acidic residues" evidence="16">
    <location>
        <begin position="368"/>
        <end position="381"/>
    </location>
</feature>
<name>A0A8X7XN92_POLSE</name>
<keyword evidence="9" id="KW-0406">Ion transport</keyword>
<proteinExistence type="inferred from homology"/>
<comment type="catalytic activity">
    <reaction evidence="13">
        <text>iodide(out) = iodide(in)</text>
        <dbReference type="Rhea" id="RHEA:66324"/>
        <dbReference type="ChEBI" id="CHEBI:16382"/>
    </reaction>
</comment>
<keyword evidence="10 17" id="KW-0472">Membrane</keyword>
<keyword evidence="6 17" id="KW-0812">Transmembrane</keyword>
<feature type="non-terminal residue" evidence="19">
    <location>
        <position position="1"/>
    </location>
</feature>
<gene>
    <name evidence="19" type="primary">Lrrc8d_0</name>
    <name evidence="19" type="ORF">GTO96_0006532</name>
</gene>
<evidence type="ECO:0000256" key="7">
    <source>
        <dbReference type="ARBA" id="ARBA00022737"/>
    </source>
</evidence>
<dbReference type="SUPFAM" id="SSF52058">
    <property type="entry name" value="L domain-like"/>
    <property type="match status" value="1"/>
</dbReference>
<evidence type="ECO:0000256" key="10">
    <source>
        <dbReference type="ARBA" id="ARBA00023136"/>
    </source>
</evidence>
<organism evidence="19 20">
    <name type="scientific">Polypterus senegalus</name>
    <name type="common">Senegal bichir</name>
    <dbReference type="NCBI Taxonomy" id="55291"/>
    <lineage>
        <taxon>Eukaryota</taxon>
        <taxon>Metazoa</taxon>
        <taxon>Chordata</taxon>
        <taxon>Craniata</taxon>
        <taxon>Vertebrata</taxon>
        <taxon>Euteleostomi</taxon>
        <taxon>Actinopterygii</taxon>
        <taxon>Polypteriformes</taxon>
        <taxon>Polypteridae</taxon>
        <taxon>Polypterus</taxon>
    </lineage>
</organism>
<feature type="non-terminal residue" evidence="19">
    <location>
        <position position="1381"/>
    </location>
</feature>
<keyword evidence="4" id="KW-1003">Cell membrane</keyword>
<dbReference type="PROSITE" id="PS51450">
    <property type="entry name" value="LRR"/>
    <property type="match status" value="3"/>
</dbReference>
<dbReference type="SMART" id="SM00369">
    <property type="entry name" value="LRR_TYP"/>
    <property type="match status" value="8"/>
</dbReference>
<evidence type="ECO:0000256" key="12">
    <source>
        <dbReference type="ARBA" id="ARBA00023303"/>
    </source>
</evidence>
<evidence type="ECO:0000256" key="5">
    <source>
        <dbReference type="ARBA" id="ARBA00022614"/>
    </source>
</evidence>
<feature type="transmembrane region" description="Helical" evidence="17">
    <location>
        <begin position="572"/>
        <end position="592"/>
    </location>
</feature>
<dbReference type="GO" id="GO:0034220">
    <property type="term" value="P:monoatomic ion transmembrane transport"/>
    <property type="evidence" value="ECO:0007669"/>
    <property type="project" value="UniProtKB-KW"/>
</dbReference>
<keyword evidence="8 17" id="KW-1133">Transmembrane helix</keyword>
<feature type="compositionally biased region" description="Polar residues" evidence="16">
    <location>
        <begin position="253"/>
        <end position="266"/>
    </location>
</feature>
<dbReference type="GO" id="GO:0005737">
    <property type="term" value="C:cytoplasm"/>
    <property type="evidence" value="ECO:0007669"/>
    <property type="project" value="TreeGrafter"/>
</dbReference>
<comment type="catalytic activity">
    <reaction evidence="14">
        <text>taurine(out) = taurine(in)</text>
        <dbReference type="Rhea" id="RHEA:66328"/>
        <dbReference type="ChEBI" id="CHEBI:507393"/>
    </reaction>
</comment>
<evidence type="ECO:0000256" key="3">
    <source>
        <dbReference type="ARBA" id="ARBA00022448"/>
    </source>
</evidence>
<evidence type="ECO:0000256" key="2">
    <source>
        <dbReference type="ARBA" id="ARBA00010471"/>
    </source>
</evidence>
<comment type="similarity">
    <text evidence="2">Belongs to the LRRC8 family.</text>
</comment>
<comment type="catalytic activity">
    <reaction evidence="15">
        <text>chloride(in) = chloride(out)</text>
        <dbReference type="Rhea" id="RHEA:29823"/>
        <dbReference type="ChEBI" id="CHEBI:17996"/>
    </reaction>
</comment>
<evidence type="ECO:0000256" key="4">
    <source>
        <dbReference type="ARBA" id="ARBA00022475"/>
    </source>
</evidence>